<sequence>MLATPSVLLLRQQYWESPSSRLSNRKEKMMHLAFTIHSITYWFVTGHSNLGIISLLSLEELGRLIDNHRLILLISILDMSLIRLVLEPINTFVFKSIITSHIAFRLRQEYPEPKNTSQYFSLPLVATSIQFNSDILVGNAGAPLHTILSDLTEDEGLDTIYSNDPGSTRTD</sequence>
<dbReference type="Proteomes" id="UP001385951">
    <property type="component" value="Unassembled WGS sequence"/>
</dbReference>
<evidence type="ECO:0000313" key="2">
    <source>
        <dbReference type="Proteomes" id="UP001385951"/>
    </source>
</evidence>
<protein>
    <submittedName>
        <fullName evidence="1">Uncharacterized protein</fullName>
    </submittedName>
</protein>
<name>A0AAW0FSX8_9APHY</name>
<keyword evidence="2" id="KW-1185">Reference proteome</keyword>
<comment type="caution">
    <text evidence="1">The sequence shown here is derived from an EMBL/GenBank/DDBJ whole genome shotgun (WGS) entry which is preliminary data.</text>
</comment>
<evidence type="ECO:0000313" key="1">
    <source>
        <dbReference type="EMBL" id="KAK7682412.1"/>
    </source>
</evidence>
<dbReference type="EMBL" id="JASBNA010000036">
    <property type="protein sequence ID" value="KAK7682412.1"/>
    <property type="molecule type" value="Genomic_DNA"/>
</dbReference>
<accession>A0AAW0FSX8</accession>
<gene>
    <name evidence="1" type="ORF">QCA50_014617</name>
</gene>
<reference evidence="1 2" key="1">
    <citation type="submission" date="2022-09" db="EMBL/GenBank/DDBJ databases">
        <authorList>
            <person name="Palmer J.M."/>
        </authorList>
    </citation>
    <scope>NUCLEOTIDE SEQUENCE [LARGE SCALE GENOMIC DNA]</scope>
    <source>
        <strain evidence="1 2">DSM 7382</strain>
    </source>
</reference>
<proteinExistence type="predicted"/>
<organism evidence="1 2">
    <name type="scientific">Cerrena zonata</name>
    <dbReference type="NCBI Taxonomy" id="2478898"/>
    <lineage>
        <taxon>Eukaryota</taxon>
        <taxon>Fungi</taxon>
        <taxon>Dikarya</taxon>
        <taxon>Basidiomycota</taxon>
        <taxon>Agaricomycotina</taxon>
        <taxon>Agaricomycetes</taxon>
        <taxon>Polyporales</taxon>
        <taxon>Cerrenaceae</taxon>
        <taxon>Cerrena</taxon>
    </lineage>
</organism>
<dbReference type="AlphaFoldDB" id="A0AAW0FSX8"/>